<evidence type="ECO:0000256" key="7">
    <source>
        <dbReference type="SAM" id="SignalP"/>
    </source>
</evidence>
<dbReference type="NCBIfam" id="NF033085">
    <property type="entry name" value="bla_class_C"/>
    <property type="match status" value="1"/>
</dbReference>
<keyword evidence="4 6" id="KW-0378">Hydrolase</keyword>
<protein>
    <recommendedName>
        <fullName evidence="3 6">Beta-lactamase</fullName>
        <ecNumber evidence="3 6">3.5.2.6</ecNumber>
    </recommendedName>
</protein>
<reference evidence="9 10" key="1">
    <citation type="journal article" date="2015" name="Mol. Plant Microbe Interact.">
        <title>Comparative Genomic Analysis of Pseudomonas chlororaphis PCL1606 Reveals New Insight into Antifungal Compounds Involved in Biocontrol.</title>
        <authorList>
            <person name="Calderon C.E."/>
            <person name="Ramos C."/>
            <person name="de Vicente A."/>
            <person name="Cazorla F.M."/>
        </authorList>
    </citation>
    <scope>NUCLEOTIDE SEQUENCE [LARGE SCALE GENOMIC DNA]</scope>
    <source>
        <strain evidence="9 10">PCL1606</strain>
    </source>
</reference>
<dbReference type="Gene3D" id="3.40.710.10">
    <property type="entry name" value="DD-peptidase/beta-lactamase superfamily"/>
    <property type="match status" value="1"/>
</dbReference>
<dbReference type="GO" id="GO:0008800">
    <property type="term" value="F:beta-lactamase activity"/>
    <property type="evidence" value="ECO:0007669"/>
    <property type="project" value="UniProtKB-UniRule"/>
</dbReference>
<comment type="similarity">
    <text evidence="2 6">Belongs to the class-C beta-lactamase family.</text>
</comment>
<dbReference type="GO" id="GO:0017001">
    <property type="term" value="P:antibiotic catabolic process"/>
    <property type="evidence" value="ECO:0007669"/>
    <property type="project" value="InterPro"/>
</dbReference>
<feature type="chain" id="PRO_5002299225" description="Beta-lactamase" evidence="7">
    <location>
        <begin position="27"/>
        <end position="396"/>
    </location>
</feature>
<keyword evidence="5 6" id="KW-0046">Antibiotic resistance</keyword>
<accession>A0A0D5XWV6</accession>
<dbReference type="InterPro" id="IPR050491">
    <property type="entry name" value="AmpC-like"/>
</dbReference>
<dbReference type="Proteomes" id="UP000032748">
    <property type="component" value="Chromosome"/>
</dbReference>
<dbReference type="Pfam" id="PF00144">
    <property type="entry name" value="Beta-lactamase"/>
    <property type="match status" value="1"/>
</dbReference>
<dbReference type="SUPFAM" id="SSF56601">
    <property type="entry name" value="beta-lactamase/transpeptidase-like"/>
    <property type="match status" value="1"/>
</dbReference>
<feature type="signal peptide" evidence="7">
    <location>
        <begin position="1"/>
        <end position="26"/>
    </location>
</feature>
<dbReference type="EMBL" id="CP011110">
    <property type="protein sequence ID" value="AKA23578.1"/>
    <property type="molecule type" value="Genomic_DNA"/>
</dbReference>
<name>A0A0D5XWV6_9PSED</name>
<comment type="catalytic activity">
    <reaction evidence="1 6">
        <text>a beta-lactam + H2O = a substituted beta-amino acid</text>
        <dbReference type="Rhea" id="RHEA:20401"/>
        <dbReference type="ChEBI" id="CHEBI:15377"/>
        <dbReference type="ChEBI" id="CHEBI:35627"/>
        <dbReference type="ChEBI" id="CHEBI:140347"/>
        <dbReference type="EC" id="3.5.2.6"/>
    </reaction>
</comment>
<dbReference type="InterPro" id="IPR012338">
    <property type="entry name" value="Beta-lactam/transpept-like"/>
</dbReference>
<evidence type="ECO:0000256" key="2">
    <source>
        <dbReference type="ARBA" id="ARBA00007840"/>
    </source>
</evidence>
<dbReference type="PANTHER" id="PTHR46825">
    <property type="entry name" value="D-ALANYL-D-ALANINE-CARBOXYPEPTIDASE/ENDOPEPTIDASE AMPH"/>
    <property type="match status" value="1"/>
</dbReference>
<dbReference type="OrthoDB" id="5377431at2"/>
<evidence type="ECO:0000256" key="4">
    <source>
        <dbReference type="ARBA" id="ARBA00022801"/>
    </source>
</evidence>
<dbReference type="InterPro" id="IPR001466">
    <property type="entry name" value="Beta-lactam-related"/>
</dbReference>
<feature type="domain" description="Beta-lactamase-related" evidence="8">
    <location>
        <begin position="38"/>
        <end position="386"/>
    </location>
</feature>
<evidence type="ECO:0000256" key="3">
    <source>
        <dbReference type="ARBA" id="ARBA00012865"/>
    </source>
</evidence>
<organism evidence="9 10">
    <name type="scientific">Pseudomonas chlororaphis</name>
    <dbReference type="NCBI Taxonomy" id="587753"/>
    <lineage>
        <taxon>Bacteria</taxon>
        <taxon>Pseudomonadati</taxon>
        <taxon>Pseudomonadota</taxon>
        <taxon>Gammaproteobacteria</taxon>
        <taxon>Pseudomonadales</taxon>
        <taxon>Pseudomonadaceae</taxon>
        <taxon>Pseudomonas</taxon>
    </lineage>
</organism>
<evidence type="ECO:0000256" key="1">
    <source>
        <dbReference type="ARBA" id="ARBA00001526"/>
    </source>
</evidence>
<evidence type="ECO:0000259" key="8">
    <source>
        <dbReference type="Pfam" id="PF00144"/>
    </source>
</evidence>
<evidence type="ECO:0000313" key="9">
    <source>
        <dbReference type="EMBL" id="AKA23578.1"/>
    </source>
</evidence>
<dbReference type="GO" id="GO:0046677">
    <property type="term" value="P:response to antibiotic"/>
    <property type="evidence" value="ECO:0007669"/>
    <property type="project" value="UniProtKB-UniRule"/>
</dbReference>
<dbReference type="PANTHER" id="PTHR46825:SF8">
    <property type="entry name" value="BETA-LACTAMASE-RELATED"/>
    <property type="match status" value="1"/>
</dbReference>
<dbReference type="PROSITE" id="PS00336">
    <property type="entry name" value="BETA_LACTAMASE_C"/>
    <property type="match status" value="1"/>
</dbReference>
<dbReference type="PATRIC" id="fig|587753.10.peg.2123"/>
<dbReference type="InterPro" id="IPR001586">
    <property type="entry name" value="Beta-lactam_class-C_AS"/>
</dbReference>
<dbReference type="KEGG" id="pcz:PCL1606_21250"/>
<gene>
    <name evidence="9" type="ORF">PCL1606_21250</name>
</gene>
<evidence type="ECO:0000256" key="5">
    <source>
        <dbReference type="ARBA" id="ARBA00023251"/>
    </source>
</evidence>
<evidence type="ECO:0000256" key="6">
    <source>
        <dbReference type="RuleBase" id="RU361140"/>
    </source>
</evidence>
<dbReference type="EC" id="3.5.2.6" evidence="3 6"/>
<dbReference type="AlphaFoldDB" id="A0A0D5XWV6"/>
<proteinExistence type="inferred from homology"/>
<sequence length="396" mass="42280">MHNKNLALPGFIAASLLAFGAGDCLAAAPRDSALKPLVDAAIRPLMQQQGIAGMAVAITVKGQPHYFNYGLASREEKKAVDQDTLFEIGSVSKTFTATLAAYAQASGKLSLDAPASRYLPALQGSAFEHISVLQLGTYSGGGLPLQFPDQWDSQDKMLGYYQSWKPTFAPGAQRLYSNPSLGLFGYLAAQSLGQPFAQAMEQRLFPALGLTHTYLQVPAAQQGHYAQGYDKDGKPVRVGPGAMDAEAYGVKTSAADLLRFVQANLQPQALPQPWQQAIALTHTGYYQVEGMTQGLGWELYPYPSSLDALLAGNSAQMAFEPHPTRWLNPPRAPQADTLLNKTGGTGGFGTYVLFVPGKDIGLVLLANKNYPNAERVKVAHALLEALDKSAAVAGQP</sequence>
<keyword evidence="7" id="KW-0732">Signal</keyword>
<dbReference type="GO" id="GO:0030288">
    <property type="term" value="C:outer membrane-bounded periplasmic space"/>
    <property type="evidence" value="ECO:0007669"/>
    <property type="project" value="InterPro"/>
</dbReference>
<evidence type="ECO:0000313" key="10">
    <source>
        <dbReference type="Proteomes" id="UP000032748"/>
    </source>
</evidence>
<dbReference type="InterPro" id="IPR058136">
    <property type="entry name" value="AmpC"/>
</dbReference>
<dbReference type="RefSeq" id="WP_045882124.1">
    <property type="nucleotide sequence ID" value="NZ_CP011110.1"/>
</dbReference>